<reference evidence="2 3" key="1">
    <citation type="submission" date="2017-01" db="EMBL/GenBank/DDBJ databases">
        <authorList>
            <person name="Varghese N."/>
            <person name="Submissions S."/>
        </authorList>
    </citation>
    <scope>NUCLEOTIDE SEQUENCE [LARGE SCALE GENOMIC DNA]</scope>
    <source>
        <strain evidence="2 3">ATCC 23464</strain>
    </source>
</reference>
<sequence>MVLVLKVRKVTSYVLMILIFLGAIGGLEVIFSNKNNDNKKEYADIQSFAEYVTKLYLTVDPELQSRKDQLRLTAPRMAEVLSVPKNIRQWVQQVKAKEPDKYANDRYSVQVETWTVALKKVVKEGDKNGGLKYTPRRYTVDLDIVGDGSQGYIVSGLPKIKEIPVNIREIEKVESPIDEKLLLPLLNNILPTVFSGNIDEVKNYLSENAEVKLFSGGYEFIKIIDTQIYESDKDEYRILANVKVMDPVTETPIGLKITMDVIRTNDKFYIKNVF</sequence>
<evidence type="ECO:0008006" key="4">
    <source>
        <dbReference type="Google" id="ProtNLM"/>
    </source>
</evidence>
<organism evidence="2 3">
    <name type="scientific">Paenibacillus macquariensis</name>
    <dbReference type="NCBI Taxonomy" id="948756"/>
    <lineage>
        <taxon>Bacteria</taxon>
        <taxon>Bacillati</taxon>
        <taxon>Bacillota</taxon>
        <taxon>Bacilli</taxon>
        <taxon>Bacillales</taxon>
        <taxon>Paenibacillaceae</taxon>
        <taxon>Paenibacillus</taxon>
    </lineage>
</organism>
<evidence type="ECO:0000313" key="3">
    <source>
        <dbReference type="Proteomes" id="UP000186666"/>
    </source>
</evidence>
<feature type="transmembrane region" description="Helical" evidence="1">
    <location>
        <begin position="12"/>
        <end position="31"/>
    </location>
</feature>
<dbReference type="Proteomes" id="UP000186666">
    <property type="component" value="Unassembled WGS sequence"/>
</dbReference>
<evidence type="ECO:0000313" key="2">
    <source>
        <dbReference type="EMBL" id="SIR71534.1"/>
    </source>
</evidence>
<keyword evidence="1" id="KW-0812">Transmembrane</keyword>
<protein>
    <recommendedName>
        <fullName evidence="4">Conjugal transfer protein</fullName>
    </recommendedName>
</protein>
<dbReference type="EMBL" id="FTNK01000042">
    <property type="protein sequence ID" value="SIR71534.1"/>
    <property type="molecule type" value="Genomic_DNA"/>
</dbReference>
<proteinExistence type="predicted"/>
<name>A0ABY1KEI6_9BACL</name>
<evidence type="ECO:0000256" key="1">
    <source>
        <dbReference type="SAM" id="Phobius"/>
    </source>
</evidence>
<dbReference type="Gene3D" id="3.10.450.540">
    <property type="match status" value="1"/>
</dbReference>
<accession>A0ABY1KEI6</accession>
<keyword evidence="1" id="KW-0472">Membrane</keyword>
<keyword evidence="3" id="KW-1185">Reference proteome</keyword>
<keyword evidence="1" id="KW-1133">Transmembrane helix</keyword>
<comment type="caution">
    <text evidence="2">The sequence shown here is derived from an EMBL/GenBank/DDBJ whole genome shotgun (WGS) entry which is preliminary data.</text>
</comment>
<gene>
    <name evidence="2" type="ORF">SAMN05421578_1423</name>
</gene>